<accession>A0A9Q4L1M0</accession>
<gene>
    <name evidence="2" type="ORF">NDI89_22840</name>
</gene>
<dbReference type="Proteomes" id="UP001154061">
    <property type="component" value="Unassembled WGS sequence"/>
</dbReference>
<dbReference type="InterPro" id="IPR036390">
    <property type="entry name" value="WH_DNA-bd_sf"/>
</dbReference>
<sequence>MRSDLSAAEVHELRQDVSKFQTRILEILAEEDRYGLAVKRELEDYYGEKVNHGRLYPNLDGLIDYGLVEKSQLDRRTNNYELTDAGRAFVENDLEWQNSHANEDNGGGE</sequence>
<protein>
    <submittedName>
        <fullName evidence="2">PadR family transcriptional regulator</fullName>
    </submittedName>
</protein>
<dbReference type="AlphaFoldDB" id="A0A9Q4L1M0"/>
<feature type="domain" description="Transcription regulator PadR N-terminal" evidence="1">
    <location>
        <begin position="24"/>
        <end position="91"/>
    </location>
</feature>
<dbReference type="RefSeq" id="WP_277525158.1">
    <property type="nucleotide sequence ID" value="NZ_JAMQOT010000015.1"/>
</dbReference>
<comment type="caution">
    <text evidence="2">The sequence shown here is derived from an EMBL/GenBank/DDBJ whole genome shotgun (WGS) entry which is preliminary data.</text>
</comment>
<dbReference type="EMBL" id="JAMQOT010000015">
    <property type="protein sequence ID" value="MDF9748405.1"/>
    <property type="molecule type" value="Genomic_DNA"/>
</dbReference>
<dbReference type="SUPFAM" id="SSF46785">
    <property type="entry name" value="Winged helix' DNA-binding domain"/>
    <property type="match status" value="1"/>
</dbReference>
<reference evidence="2" key="1">
    <citation type="submission" date="2022-06" db="EMBL/GenBank/DDBJ databases">
        <title>Natrinema sp. a new haloarchaeum isolate from saline soil.</title>
        <authorList>
            <person name="Strakova D."/>
            <person name="Galisteo C."/>
            <person name="Sanchez-Porro C."/>
            <person name="Ventosa A."/>
        </authorList>
    </citation>
    <scope>NUCLEOTIDE SEQUENCE</scope>
    <source>
        <strain evidence="2">S1CR25-10</strain>
    </source>
</reference>
<dbReference type="InterPro" id="IPR036388">
    <property type="entry name" value="WH-like_DNA-bd_sf"/>
</dbReference>
<dbReference type="Pfam" id="PF03551">
    <property type="entry name" value="PadR"/>
    <property type="match status" value="1"/>
</dbReference>
<evidence type="ECO:0000259" key="1">
    <source>
        <dbReference type="Pfam" id="PF03551"/>
    </source>
</evidence>
<name>A0A9Q4L1M0_9EURY</name>
<proteinExistence type="predicted"/>
<dbReference type="Gene3D" id="1.10.10.10">
    <property type="entry name" value="Winged helix-like DNA-binding domain superfamily/Winged helix DNA-binding domain"/>
    <property type="match status" value="1"/>
</dbReference>
<evidence type="ECO:0000313" key="2">
    <source>
        <dbReference type="EMBL" id="MDF9748405.1"/>
    </source>
</evidence>
<dbReference type="InterPro" id="IPR005149">
    <property type="entry name" value="Tscrpt_reg_PadR_N"/>
</dbReference>
<evidence type="ECO:0000313" key="3">
    <source>
        <dbReference type="Proteomes" id="UP001154061"/>
    </source>
</evidence>
<keyword evidence="3" id="KW-1185">Reference proteome</keyword>
<organism evidence="2 3">
    <name type="scientific">Natrinema salsiterrestre</name>
    <dbReference type="NCBI Taxonomy" id="2950540"/>
    <lineage>
        <taxon>Archaea</taxon>
        <taxon>Methanobacteriati</taxon>
        <taxon>Methanobacteriota</taxon>
        <taxon>Stenosarchaea group</taxon>
        <taxon>Halobacteria</taxon>
        <taxon>Halobacteriales</taxon>
        <taxon>Natrialbaceae</taxon>
        <taxon>Natrinema</taxon>
    </lineage>
</organism>